<dbReference type="PRINTS" id="PR00413">
    <property type="entry name" value="HADHALOGNASE"/>
</dbReference>
<dbReference type="SFLD" id="SFLDS00003">
    <property type="entry name" value="Haloacid_Dehalogenase"/>
    <property type="match status" value="1"/>
</dbReference>
<evidence type="ECO:0000313" key="2">
    <source>
        <dbReference type="Proteomes" id="UP000234530"/>
    </source>
</evidence>
<dbReference type="OrthoDB" id="9807742at2"/>
<dbReference type="SFLD" id="SFLDG01129">
    <property type="entry name" value="C1.5:_HAD__Beta-PGM__Phosphata"/>
    <property type="match status" value="1"/>
</dbReference>
<gene>
    <name evidence="1" type="ORF">CX676_18645</name>
</gene>
<reference evidence="1 2" key="1">
    <citation type="journal article" date="2013" name="Antonie Van Leeuwenhoek">
        <title>Paracoccus zhejiangensis sp. nov., isolated from activated sludge in wastewater-treatment system.</title>
        <authorList>
            <person name="Wu Z.G."/>
            <person name="Zhang D.F."/>
            <person name="Liu Y.L."/>
            <person name="Wang F."/>
            <person name="Jiang X."/>
            <person name="Li C."/>
            <person name="Li S.P."/>
            <person name="Hong Q."/>
            <person name="Li W.J."/>
        </authorList>
    </citation>
    <scope>NUCLEOTIDE SEQUENCE [LARGE SCALE GENOMIC DNA]</scope>
    <source>
        <strain evidence="1 2">J6</strain>
    </source>
</reference>
<dbReference type="Pfam" id="PF00702">
    <property type="entry name" value="Hydrolase"/>
    <property type="match status" value="1"/>
</dbReference>
<dbReference type="InterPro" id="IPR023214">
    <property type="entry name" value="HAD_sf"/>
</dbReference>
<dbReference type="PANTHER" id="PTHR43611:SF3">
    <property type="entry name" value="FLAVIN MONONUCLEOTIDE HYDROLASE 1, CHLOROPLATIC"/>
    <property type="match status" value="1"/>
</dbReference>
<dbReference type="CDD" id="cd02603">
    <property type="entry name" value="HAD_sEH-N_like"/>
    <property type="match status" value="1"/>
</dbReference>
<dbReference type="Proteomes" id="UP000234530">
    <property type="component" value="Chromosome"/>
</dbReference>
<dbReference type="SUPFAM" id="SSF56784">
    <property type="entry name" value="HAD-like"/>
    <property type="match status" value="1"/>
</dbReference>
<dbReference type="Gene3D" id="3.40.50.1000">
    <property type="entry name" value="HAD superfamily/HAD-like"/>
    <property type="match status" value="1"/>
</dbReference>
<dbReference type="NCBIfam" id="TIGR01509">
    <property type="entry name" value="HAD-SF-IA-v3"/>
    <property type="match status" value="1"/>
</dbReference>
<dbReference type="EMBL" id="CP025430">
    <property type="protein sequence ID" value="AUH65929.1"/>
    <property type="molecule type" value="Genomic_DNA"/>
</dbReference>
<sequence length="205" mass="22204">MTPHIVFDLGNVLIGWQPELAFAAHFDDLQLARDWLERIDFHDWNRTQDGGRSIADGLAVIRDAHGETAAAPLEGYTAGFPVTIREPIPGTWQIAEGLKASGHRMFAITNWSADNWPAALATYPQLTTLFEDIVVSGIEKMLKPDAEIYLALTDRNGIAPADCLFIDDSAANVKGARAVGMDAIHFTDAPALAAELAKRGITLPG</sequence>
<accession>A0A2H5F310</accession>
<keyword evidence="2" id="KW-1185">Reference proteome</keyword>
<dbReference type="InterPro" id="IPR036412">
    <property type="entry name" value="HAD-like_sf"/>
</dbReference>
<proteinExistence type="predicted"/>
<dbReference type="AlphaFoldDB" id="A0A2H5F310"/>
<dbReference type="PANTHER" id="PTHR43611">
    <property type="entry name" value="ALPHA-D-GLUCOSE 1-PHOSPHATE PHOSPHATASE"/>
    <property type="match status" value="1"/>
</dbReference>
<dbReference type="RefSeq" id="WP_101753909.1">
    <property type="nucleotide sequence ID" value="NZ_CP025430.1"/>
</dbReference>
<protein>
    <submittedName>
        <fullName evidence="1">HAD family phosphatase</fullName>
    </submittedName>
</protein>
<evidence type="ECO:0000313" key="1">
    <source>
        <dbReference type="EMBL" id="AUH65929.1"/>
    </source>
</evidence>
<name>A0A2H5F310_9RHOB</name>
<organism evidence="1 2">
    <name type="scientific">Paracoccus zhejiangensis</name>
    <dbReference type="NCBI Taxonomy" id="1077935"/>
    <lineage>
        <taxon>Bacteria</taxon>
        <taxon>Pseudomonadati</taxon>
        <taxon>Pseudomonadota</taxon>
        <taxon>Alphaproteobacteria</taxon>
        <taxon>Rhodobacterales</taxon>
        <taxon>Paracoccaceae</taxon>
        <taxon>Paracoccus</taxon>
    </lineage>
</organism>
<dbReference type="InterPro" id="IPR006439">
    <property type="entry name" value="HAD-SF_hydro_IA"/>
</dbReference>
<dbReference type="KEGG" id="pzh:CX676_18645"/>